<evidence type="ECO:0000259" key="6">
    <source>
        <dbReference type="PROSITE" id="PS50110"/>
    </source>
</evidence>
<name>A0AAP2GN12_9BACT</name>
<evidence type="ECO:0000313" key="8">
    <source>
        <dbReference type="EMBL" id="MBT1706709.1"/>
    </source>
</evidence>
<organism evidence="8 9">
    <name type="scientific">Dawidia cretensis</name>
    <dbReference type="NCBI Taxonomy" id="2782350"/>
    <lineage>
        <taxon>Bacteria</taxon>
        <taxon>Pseudomonadati</taxon>
        <taxon>Bacteroidota</taxon>
        <taxon>Cytophagia</taxon>
        <taxon>Cytophagales</taxon>
        <taxon>Chryseotaleaceae</taxon>
        <taxon>Dawidia</taxon>
    </lineage>
</organism>
<keyword evidence="2" id="KW-0902">Two-component regulatory system</keyword>
<feature type="domain" description="Response regulatory" evidence="6">
    <location>
        <begin position="6"/>
        <end position="120"/>
    </location>
</feature>
<keyword evidence="3 5" id="KW-0238">DNA-binding</keyword>
<dbReference type="Gene3D" id="3.40.50.2300">
    <property type="match status" value="1"/>
</dbReference>
<feature type="modified residue" description="4-aspartylphosphate" evidence="4">
    <location>
        <position position="55"/>
    </location>
</feature>
<accession>A0AAP2GN12</accession>
<dbReference type="InterPro" id="IPR036388">
    <property type="entry name" value="WH-like_DNA-bd_sf"/>
</dbReference>
<evidence type="ECO:0000256" key="3">
    <source>
        <dbReference type="ARBA" id="ARBA00023125"/>
    </source>
</evidence>
<evidence type="ECO:0000256" key="4">
    <source>
        <dbReference type="PROSITE-ProRule" id="PRU00169"/>
    </source>
</evidence>
<dbReference type="InterPro" id="IPR001867">
    <property type="entry name" value="OmpR/PhoB-type_DNA-bd"/>
</dbReference>
<dbReference type="GO" id="GO:0000156">
    <property type="term" value="F:phosphorelay response regulator activity"/>
    <property type="evidence" value="ECO:0007669"/>
    <property type="project" value="TreeGrafter"/>
</dbReference>
<dbReference type="GO" id="GO:0032993">
    <property type="term" value="C:protein-DNA complex"/>
    <property type="evidence" value="ECO:0007669"/>
    <property type="project" value="TreeGrafter"/>
</dbReference>
<dbReference type="SMART" id="SM00448">
    <property type="entry name" value="REC"/>
    <property type="match status" value="1"/>
</dbReference>
<evidence type="ECO:0000256" key="1">
    <source>
        <dbReference type="ARBA" id="ARBA00022553"/>
    </source>
</evidence>
<dbReference type="InterPro" id="IPR001789">
    <property type="entry name" value="Sig_transdc_resp-reg_receiver"/>
</dbReference>
<keyword evidence="1 4" id="KW-0597">Phosphoprotein</keyword>
<comment type="caution">
    <text evidence="8">The sequence shown here is derived from an EMBL/GenBank/DDBJ whole genome shotgun (WGS) entry which is preliminary data.</text>
</comment>
<dbReference type="SUPFAM" id="SSF52172">
    <property type="entry name" value="CheY-like"/>
    <property type="match status" value="1"/>
</dbReference>
<dbReference type="GO" id="GO:0006355">
    <property type="term" value="P:regulation of DNA-templated transcription"/>
    <property type="evidence" value="ECO:0007669"/>
    <property type="project" value="InterPro"/>
</dbReference>
<dbReference type="AlphaFoldDB" id="A0AAP2GN12"/>
<dbReference type="GO" id="GO:0005829">
    <property type="term" value="C:cytosol"/>
    <property type="evidence" value="ECO:0007669"/>
    <property type="project" value="TreeGrafter"/>
</dbReference>
<gene>
    <name evidence="8" type="ORF">KK062_00665</name>
</gene>
<dbReference type="SMART" id="SM00862">
    <property type="entry name" value="Trans_reg_C"/>
    <property type="match status" value="1"/>
</dbReference>
<dbReference type="PROSITE" id="PS50110">
    <property type="entry name" value="RESPONSE_REGULATORY"/>
    <property type="match status" value="1"/>
</dbReference>
<dbReference type="GO" id="GO:0000976">
    <property type="term" value="F:transcription cis-regulatory region binding"/>
    <property type="evidence" value="ECO:0007669"/>
    <property type="project" value="TreeGrafter"/>
</dbReference>
<dbReference type="CDD" id="cd00383">
    <property type="entry name" value="trans_reg_C"/>
    <property type="match status" value="1"/>
</dbReference>
<feature type="domain" description="OmpR/PhoB-type" evidence="7">
    <location>
        <begin position="131"/>
        <end position="228"/>
    </location>
</feature>
<keyword evidence="9" id="KW-1185">Reference proteome</keyword>
<dbReference type="Proteomes" id="UP001319080">
    <property type="component" value="Unassembled WGS sequence"/>
</dbReference>
<evidence type="ECO:0000259" key="7">
    <source>
        <dbReference type="PROSITE" id="PS51755"/>
    </source>
</evidence>
<dbReference type="PROSITE" id="PS51755">
    <property type="entry name" value="OMPR_PHOB"/>
    <property type="match status" value="1"/>
</dbReference>
<dbReference type="SUPFAM" id="SSF46894">
    <property type="entry name" value="C-terminal effector domain of the bipartite response regulators"/>
    <property type="match status" value="1"/>
</dbReference>
<evidence type="ECO:0000313" key="9">
    <source>
        <dbReference type="Proteomes" id="UP001319080"/>
    </source>
</evidence>
<dbReference type="Gene3D" id="1.10.10.10">
    <property type="entry name" value="Winged helix-like DNA-binding domain superfamily/Winged helix DNA-binding domain"/>
    <property type="match status" value="1"/>
</dbReference>
<feature type="DNA-binding region" description="OmpR/PhoB-type" evidence="5">
    <location>
        <begin position="131"/>
        <end position="228"/>
    </location>
</feature>
<dbReference type="PANTHER" id="PTHR48111">
    <property type="entry name" value="REGULATOR OF RPOS"/>
    <property type="match status" value="1"/>
</dbReference>
<dbReference type="EMBL" id="JAHESE010000001">
    <property type="protein sequence ID" value="MBT1706709.1"/>
    <property type="molecule type" value="Genomic_DNA"/>
</dbReference>
<dbReference type="InterPro" id="IPR039420">
    <property type="entry name" value="WalR-like"/>
</dbReference>
<dbReference type="PANTHER" id="PTHR48111:SF40">
    <property type="entry name" value="PHOSPHATE REGULON TRANSCRIPTIONAL REGULATORY PROTEIN PHOB"/>
    <property type="match status" value="1"/>
</dbReference>
<dbReference type="Pfam" id="PF00486">
    <property type="entry name" value="Trans_reg_C"/>
    <property type="match status" value="1"/>
</dbReference>
<evidence type="ECO:0000256" key="5">
    <source>
        <dbReference type="PROSITE-ProRule" id="PRU01091"/>
    </source>
</evidence>
<protein>
    <submittedName>
        <fullName evidence="8">Response regulator transcription factor</fullName>
    </submittedName>
</protein>
<proteinExistence type="predicted"/>
<dbReference type="CDD" id="cd17574">
    <property type="entry name" value="REC_OmpR"/>
    <property type="match status" value="1"/>
</dbReference>
<dbReference type="Gene3D" id="6.10.250.690">
    <property type="match status" value="1"/>
</dbReference>
<evidence type="ECO:0000256" key="2">
    <source>
        <dbReference type="ARBA" id="ARBA00023012"/>
    </source>
</evidence>
<reference evidence="8 9" key="1">
    <citation type="submission" date="2021-05" db="EMBL/GenBank/DDBJ databases">
        <title>A Polyphasic approach of four new species of the genus Ohtaekwangia: Ohtaekwangia histidinii sp. nov., Ohtaekwangia cretensis sp. nov., Ohtaekwangia indiensis sp. nov., Ohtaekwangia reichenbachii sp. nov. from diverse environment.</title>
        <authorList>
            <person name="Octaviana S."/>
        </authorList>
    </citation>
    <scope>NUCLEOTIDE SEQUENCE [LARGE SCALE GENOMIC DNA]</scope>
    <source>
        <strain evidence="8 9">PWU5</strain>
    </source>
</reference>
<dbReference type="InterPro" id="IPR016032">
    <property type="entry name" value="Sig_transdc_resp-reg_C-effctor"/>
</dbReference>
<dbReference type="RefSeq" id="WP_254082301.1">
    <property type="nucleotide sequence ID" value="NZ_JAHESE010000001.1"/>
</dbReference>
<dbReference type="Pfam" id="PF00072">
    <property type="entry name" value="Response_reg"/>
    <property type="match status" value="1"/>
</dbReference>
<sequence length="230" mass="26907">MIAEKKILLVEDDPSLGFVIKDNLTMRGYTVTLCTDGEAGERSFLTGNFNLCIFDVMLPKKDGFALARTVRESDKEIPILFLTAKSMTLDKLTGFQTGADDYITKPFNLEELLYRMEVFLRRTSEPMPAPERTFSLGRYHFDYTTYTLRLHDTEKTLTQKEAEVLQLLYQHRTRVLKREEILKHVWGDDDYFMGRSMDVFISKLRKYLKEDPSVRIVNYHGVGFRLEFEQ</sequence>
<dbReference type="InterPro" id="IPR011006">
    <property type="entry name" value="CheY-like_superfamily"/>
</dbReference>